<evidence type="ECO:0000256" key="4">
    <source>
        <dbReference type="ARBA" id="ARBA00023136"/>
    </source>
</evidence>
<protein>
    <submittedName>
        <fullName evidence="7">Beta-1,6-N-acetylglucosaminyltransferase</fullName>
    </submittedName>
</protein>
<dbReference type="GO" id="GO:0016020">
    <property type="term" value="C:membrane"/>
    <property type="evidence" value="ECO:0007669"/>
    <property type="project" value="UniProtKB-SubCell"/>
</dbReference>
<evidence type="ECO:0000313" key="8">
    <source>
        <dbReference type="Proteomes" id="UP000501812"/>
    </source>
</evidence>
<dbReference type="AlphaFoldDB" id="A0A858RJ47"/>
<dbReference type="Pfam" id="PF02485">
    <property type="entry name" value="Branch"/>
    <property type="match status" value="1"/>
</dbReference>
<keyword evidence="2 7" id="KW-0328">Glycosyltransferase</keyword>
<dbReference type="PANTHER" id="PTHR31042:SF150">
    <property type="entry name" value="OS06G0661900 PROTEIN"/>
    <property type="match status" value="1"/>
</dbReference>
<evidence type="ECO:0000313" key="7">
    <source>
        <dbReference type="EMBL" id="QJE96937.1"/>
    </source>
</evidence>
<evidence type="ECO:0000256" key="1">
    <source>
        <dbReference type="ARBA" id="ARBA00004606"/>
    </source>
</evidence>
<dbReference type="RefSeq" id="WP_169455337.1">
    <property type="nucleotide sequence ID" value="NZ_CP051774.1"/>
</dbReference>
<name>A0A858RJ47_9BACT</name>
<evidence type="ECO:0000256" key="3">
    <source>
        <dbReference type="ARBA" id="ARBA00022679"/>
    </source>
</evidence>
<gene>
    <name evidence="7" type="ORF">HHL09_14455</name>
</gene>
<dbReference type="GO" id="GO:0016757">
    <property type="term" value="F:glycosyltransferase activity"/>
    <property type="evidence" value="ECO:0007669"/>
    <property type="project" value="UniProtKB-KW"/>
</dbReference>
<reference evidence="7 8" key="1">
    <citation type="submission" date="2020-04" db="EMBL/GenBank/DDBJ databases">
        <title>Luteolibacter sp. G-1-1-1 isolated from soil.</title>
        <authorList>
            <person name="Dahal R.H."/>
        </authorList>
    </citation>
    <scope>NUCLEOTIDE SEQUENCE [LARGE SCALE GENOMIC DNA]</scope>
    <source>
        <strain evidence="7 8">G-1-1-1</strain>
    </source>
</reference>
<feature type="region of interest" description="Disordered" evidence="6">
    <location>
        <begin position="156"/>
        <end position="178"/>
    </location>
</feature>
<keyword evidence="5" id="KW-0325">Glycoprotein</keyword>
<dbReference type="PANTHER" id="PTHR31042">
    <property type="entry name" value="CORE-2/I-BRANCHING BETA-1,6-N-ACETYLGLUCOSAMINYLTRANSFERASE FAMILY PROTEIN-RELATED"/>
    <property type="match status" value="1"/>
</dbReference>
<organism evidence="7 8">
    <name type="scientific">Luteolibacter luteus</name>
    <dbReference type="NCBI Taxonomy" id="2728835"/>
    <lineage>
        <taxon>Bacteria</taxon>
        <taxon>Pseudomonadati</taxon>
        <taxon>Verrucomicrobiota</taxon>
        <taxon>Verrucomicrobiia</taxon>
        <taxon>Verrucomicrobiales</taxon>
        <taxon>Verrucomicrobiaceae</taxon>
        <taxon>Luteolibacter</taxon>
    </lineage>
</organism>
<dbReference type="InterPro" id="IPR044174">
    <property type="entry name" value="BC10-like"/>
</dbReference>
<dbReference type="EMBL" id="CP051774">
    <property type="protein sequence ID" value="QJE96937.1"/>
    <property type="molecule type" value="Genomic_DNA"/>
</dbReference>
<sequence length="424" mass="48694">MAKSDAILIFEDDVVFHPQLLERLEEITLPEDWGIFYLGCSHQRSPLPVGPGLVRAEYALDTHAFAVKAPYYRKIMAGLSRREGEACEHPRASDWFLANLHKEIPTYACYPNLAWQSHNPSDLIGAAYSNYTPNGEQRSCPHVMAGLQAEMWKVSPWQHSEPEEKEEEQRPAEPPSPKLGVLFLTRGDVCHPEIWREFATAAGTDIRIFSHPKSRTEAEQGFLSGSVIGEAHETAWGDISLVRAMLALLREGLKDETLTHFAFASETCVPVKPWTEIRRRLRIDPRSMIHFDDCNSMKPLHRDRIQKVRDLPQGCWRIHPQWMLLDREAAACILEHDVSERFANMSVPDEHYFGSILALRGFPEWEKIHRQHVTWVKWKEDSLHPMELIHTSPQLATELTDFPGFFARKFPAESDVGKWALHRD</sequence>
<keyword evidence="8" id="KW-1185">Reference proteome</keyword>
<comment type="subcellular location">
    <subcellularLocation>
        <location evidence="1">Membrane</location>
        <topology evidence="1">Single-pass type II membrane protein</topology>
    </subcellularLocation>
</comment>
<evidence type="ECO:0000256" key="6">
    <source>
        <dbReference type="SAM" id="MobiDB-lite"/>
    </source>
</evidence>
<evidence type="ECO:0000256" key="2">
    <source>
        <dbReference type="ARBA" id="ARBA00022676"/>
    </source>
</evidence>
<dbReference type="KEGG" id="luo:HHL09_14455"/>
<dbReference type="InterPro" id="IPR003406">
    <property type="entry name" value="Glyco_trans_14"/>
</dbReference>
<evidence type="ECO:0000256" key="5">
    <source>
        <dbReference type="ARBA" id="ARBA00023180"/>
    </source>
</evidence>
<keyword evidence="3 7" id="KW-0808">Transferase</keyword>
<keyword evidence="4" id="KW-0472">Membrane</keyword>
<dbReference type="Proteomes" id="UP000501812">
    <property type="component" value="Chromosome"/>
</dbReference>
<proteinExistence type="predicted"/>
<accession>A0A858RJ47</accession>